<accession>A0ABV4NNF4</accession>
<dbReference type="InterPro" id="IPR011257">
    <property type="entry name" value="DNA_glycosylase"/>
</dbReference>
<dbReference type="SUPFAM" id="SSF48150">
    <property type="entry name" value="DNA-glycosylase"/>
    <property type="match status" value="1"/>
</dbReference>
<keyword evidence="1" id="KW-0326">Glycosidase</keyword>
<reference evidence="1 2" key="1">
    <citation type="submission" date="2024-08" db="EMBL/GenBank/DDBJ databases">
        <authorList>
            <person name="Ishaq N."/>
        </authorList>
    </citation>
    <scope>NUCLEOTIDE SEQUENCE [LARGE SCALE GENOMIC DNA]</scope>
    <source>
        <strain evidence="1 2">JCM 30400</strain>
    </source>
</reference>
<gene>
    <name evidence="1" type="ORF">ACCI51_08455</name>
</gene>
<dbReference type="Proteomes" id="UP001569414">
    <property type="component" value="Unassembled WGS sequence"/>
</dbReference>
<comment type="caution">
    <text evidence="1">The sequence shown here is derived from an EMBL/GenBank/DDBJ whole genome shotgun (WGS) entry which is preliminary data.</text>
</comment>
<dbReference type="PANTHER" id="PTHR30037">
    <property type="entry name" value="DNA-3-METHYLADENINE GLYCOSYLASE 1"/>
    <property type="match status" value="1"/>
</dbReference>
<dbReference type="InterPro" id="IPR052891">
    <property type="entry name" value="DNA-3mA_glycosylase"/>
</dbReference>
<dbReference type="GO" id="GO:0008725">
    <property type="term" value="F:DNA-3-methyladenine glycosylase activity"/>
    <property type="evidence" value="ECO:0007669"/>
    <property type="project" value="UniProtKB-EC"/>
</dbReference>
<dbReference type="PANTHER" id="PTHR30037:SF3">
    <property type="entry name" value="BLR0857 PROTEIN"/>
    <property type="match status" value="1"/>
</dbReference>
<organism evidence="1 2">
    <name type="scientific">Microbulbifer echini</name>
    <dbReference type="NCBI Taxonomy" id="1529067"/>
    <lineage>
        <taxon>Bacteria</taxon>
        <taxon>Pseudomonadati</taxon>
        <taxon>Pseudomonadota</taxon>
        <taxon>Gammaproteobacteria</taxon>
        <taxon>Cellvibrionales</taxon>
        <taxon>Microbulbiferaceae</taxon>
        <taxon>Microbulbifer</taxon>
    </lineage>
</organism>
<keyword evidence="2" id="KW-1185">Reference proteome</keyword>
<proteinExistence type="predicted"/>
<evidence type="ECO:0000313" key="1">
    <source>
        <dbReference type="EMBL" id="MFA0790578.1"/>
    </source>
</evidence>
<protein>
    <submittedName>
        <fullName evidence="1">DNA-3-methyladenine glycosylase I</fullName>
        <ecNumber evidence="1">3.2.2.20</ecNumber>
    </submittedName>
</protein>
<dbReference type="Pfam" id="PF03352">
    <property type="entry name" value="Adenine_glyco"/>
    <property type="match status" value="1"/>
</dbReference>
<dbReference type="EC" id="3.2.2.20" evidence="1"/>
<dbReference type="Gene3D" id="1.10.340.30">
    <property type="entry name" value="Hypothetical protein, domain 2"/>
    <property type="match status" value="1"/>
</dbReference>
<sequence>MRNFLEIEAPVIDRFGGMSGLQAKLRKPLPSDQVLTIPDNLWLSAASRAVFQAGFSWKVVEKKWPDIEKIFYGFDLSFCRYLSEEALDDLMRQEGMIKHWTKTRSIQRNADFFWCLSDEYGSLGEYFSSWNTENYVDNLKYLRKGGDRLGGKTAQVFLRRMGVDTLVFASDTIRALIREGVVNKSPSSKKDWLALQNAIEIWQGQSNRSLNEISQILSLSVG</sequence>
<dbReference type="EMBL" id="JBGMEL010000007">
    <property type="protein sequence ID" value="MFA0790578.1"/>
    <property type="molecule type" value="Genomic_DNA"/>
</dbReference>
<evidence type="ECO:0000313" key="2">
    <source>
        <dbReference type="Proteomes" id="UP001569414"/>
    </source>
</evidence>
<keyword evidence="1" id="KW-0378">Hydrolase</keyword>
<dbReference type="InterPro" id="IPR005019">
    <property type="entry name" value="Adenine_glyco"/>
</dbReference>
<name>A0ABV4NNF4_9GAMM</name>
<dbReference type="RefSeq" id="WP_371843279.1">
    <property type="nucleotide sequence ID" value="NZ_JBGMEL010000007.1"/>
</dbReference>